<proteinExistence type="predicted"/>
<dbReference type="PANTHER" id="PTHR48207:SF3">
    <property type="entry name" value="SUCCINATE--HYDROXYMETHYLGLUTARATE COA-TRANSFERASE"/>
    <property type="match status" value="1"/>
</dbReference>
<dbReference type="InterPro" id="IPR050483">
    <property type="entry name" value="CoA-transferase_III_domain"/>
</dbReference>
<evidence type="ECO:0000313" key="3">
    <source>
        <dbReference type="Proteomes" id="UP000184536"/>
    </source>
</evidence>
<dbReference type="Pfam" id="PF02515">
    <property type="entry name" value="CoA_transf_3"/>
    <property type="match status" value="1"/>
</dbReference>
<gene>
    <name evidence="2" type="ORF">SAMN02745975_03450</name>
</gene>
<dbReference type="Gene3D" id="3.30.1540.10">
    <property type="entry name" value="formyl-coa transferase, domain 3"/>
    <property type="match status" value="1"/>
</dbReference>
<name>A0A1M6NZV6_9FIRM</name>
<dbReference type="AlphaFoldDB" id="A0A1M6NZV6"/>
<dbReference type="SUPFAM" id="SSF89796">
    <property type="entry name" value="CoA-transferase family III (CaiB/BaiF)"/>
    <property type="match status" value="1"/>
</dbReference>
<accession>A0A1M6NZV6</accession>
<reference evidence="3" key="1">
    <citation type="submission" date="2016-11" db="EMBL/GenBank/DDBJ databases">
        <authorList>
            <person name="Varghese N."/>
            <person name="Submissions S."/>
        </authorList>
    </citation>
    <scope>NUCLEOTIDE SEQUENCE [LARGE SCALE GENOMIC DNA]</scope>
    <source>
        <strain evidence="3">DSM 17957</strain>
    </source>
</reference>
<evidence type="ECO:0000256" key="1">
    <source>
        <dbReference type="ARBA" id="ARBA00022679"/>
    </source>
</evidence>
<dbReference type="GO" id="GO:0008410">
    <property type="term" value="F:CoA-transferase activity"/>
    <property type="evidence" value="ECO:0007669"/>
    <property type="project" value="TreeGrafter"/>
</dbReference>
<evidence type="ECO:0000313" key="2">
    <source>
        <dbReference type="EMBL" id="SHK01206.1"/>
    </source>
</evidence>
<keyword evidence="1 2" id="KW-0808">Transferase</keyword>
<sequence length="396" mass="43105">MMKQALEGIKVLDLTRVLAGPYATMVMADMGADVIKIEAPEVGDDSRAFGPYIANESAYFMSLNRNKRSITLNLKKPKAKELFLEMVKKADVVVENYRPGTMEKLGLGYEELKKVNPGIIYAASSGFGHSGPYSKRAAYDAVVQAMGGIMSITGAKGGKPTRVGPSVGDITAGLFTAIGVLAALNYRNNTGRGQKVDVAMLDCQVAILENAIARYVVTGEVPKPAGNRHTSITPFEPFETSDGEIMIAAGNDALFVKLCELLGTEEWIQDERFKSNPQRTKHVEELTPLITEITKTKTTKEWQELLDKAGVPNGPINTIDKVLEDPQVLAREMIVEVEHPVAGHLKMAGVPIKMSETQGSVRKPAPVLGQHTEEILEDLLGLGKEEIEELKKAQIF</sequence>
<dbReference type="Gene3D" id="3.40.50.10540">
    <property type="entry name" value="Crotonobetainyl-coa:carnitine coa-transferase, domain 1"/>
    <property type="match status" value="1"/>
</dbReference>
<dbReference type="InterPro" id="IPR044855">
    <property type="entry name" value="CoA-Trfase_III_dom3_sf"/>
</dbReference>
<dbReference type="STRING" id="1121919.SAMN02745975_03450"/>
<dbReference type="PANTHER" id="PTHR48207">
    <property type="entry name" value="SUCCINATE--HYDROXYMETHYLGLUTARATE COA-TRANSFERASE"/>
    <property type="match status" value="1"/>
</dbReference>
<dbReference type="InterPro" id="IPR023606">
    <property type="entry name" value="CoA-Trfase_III_dom_1_sf"/>
</dbReference>
<dbReference type="InterPro" id="IPR003673">
    <property type="entry name" value="CoA-Trfase_fam_III"/>
</dbReference>
<organism evidence="2 3">
    <name type="scientific">Geosporobacter subterraneus DSM 17957</name>
    <dbReference type="NCBI Taxonomy" id="1121919"/>
    <lineage>
        <taxon>Bacteria</taxon>
        <taxon>Bacillati</taxon>
        <taxon>Bacillota</taxon>
        <taxon>Clostridia</taxon>
        <taxon>Peptostreptococcales</taxon>
        <taxon>Thermotaleaceae</taxon>
        <taxon>Geosporobacter</taxon>
    </lineage>
</organism>
<dbReference type="Proteomes" id="UP000184536">
    <property type="component" value="Unassembled WGS sequence"/>
</dbReference>
<keyword evidence="3" id="KW-1185">Reference proteome</keyword>
<dbReference type="EMBL" id="FQZV01000062">
    <property type="protein sequence ID" value="SHK01206.1"/>
    <property type="molecule type" value="Genomic_DNA"/>
</dbReference>
<protein>
    <submittedName>
        <fullName evidence="2">CoA:oxalate CoA-transferase</fullName>
    </submittedName>
</protein>